<dbReference type="SMART" id="SM00409">
    <property type="entry name" value="IG"/>
    <property type="match status" value="1"/>
</dbReference>
<comment type="caution">
    <text evidence="5">The sequence shown here is derived from an EMBL/GenBank/DDBJ whole genome shotgun (WGS) entry which is preliminary data.</text>
</comment>
<dbReference type="Gene3D" id="2.60.40.10">
    <property type="entry name" value="Immunoglobulins"/>
    <property type="match status" value="2"/>
</dbReference>
<feature type="domain" description="Ig-like" evidence="4">
    <location>
        <begin position="25"/>
        <end position="112"/>
    </location>
</feature>
<dbReference type="OrthoDB" id="6151406at2759"/>
<dbReference type="EMBL" id="JAFDVH010000005">
    <property type="protein sequence ID" value="KAG7477814.1"/>
    <property type="molecule type" value="Genomic_DNA"/>
</dbReference>
<feature type="signal peptide" evidence="3">
    <location>
        <begin position="1"/>
        <end position="22"/>
    </location>
</feature>
<dbReference type="InterPro" id="IPR050488">
    <property type="entry name" value="Ig_Fc_receptor"/>
</dbReference>
<keyword evidence="2" id="KW-1015">Disulfide bond</keyword>
<dbReference type="PANTHER" id="PTHR11481:SF64">
    <property type="entry name" value="FC RECEPTOR-LIKE PROTEIN 4"/>
    <property type="match status" value="1"/>
</dbReference>
<accession>A0A9D3QAA0</accession>
<sequence length="154" mass="17600">MDLWKWLLTAVLTSLIYFTHNAAPPRAVLTMHPRWRVFYLNETVTLSCEILSPPTEWTYHWHRGGASLSNSDASGANTYTILAIDRSHNGRYTCRGKRPGQDFYTETSNEVTITVDAVPQAVLTLQSEWTEIFKTERVTLSCEIQSTSPVWTFK</sequence>
<protein>
    <recommendedName>
        <fullName evidence="4">Ig-like domain-containing protein</fullName>
    </recommendedName>
</protein>
<evidence type="ECO:0000256" key="1">
    <source>
        <dbReference type="ARBA" id="ARBA00022729"/>
    </source>
</evidence>
<gene>
    <name evidence="5" type="ORF">MATL_G00073600</name>
</gene>
<reference evidence="5" key="1">
    <citation type="submission" date="2021-01" db="EMBL/GenBank/DDBJ databases">
        <authorList>
            <person name="Zahm M."/>
            <person name="Roques C."/>
            <person name="Cabau C."/>
            <person name="Klopp C."/>
            <person name="Donnadieu C."/>
            <person name="Jouanno E."/>
            <person name="Lampietro C."/>
            <person name="Louis A."/>
            <person name="Herpin A."/>
            <person name="Echchiki A."/>
            <person name="Berthelot C."/>
            <person name="Parey E."/>
            <person name="Roest-Crollius H."/>
            <person name="Braasch I."/>
            <person name="Postlethwait J."/>
            <person name="Bobe J."/>
            <person name="Montfort J."/>
            <person name="Bouchez O."/>
            <person name="Begum T."/>
            <person name="Mejri S."/>
            <person name="Adams A."/>
            <person name="Chen W.-J."/>
            <person name="Guiguen Y."/>
        </authorList>
    </citation>
    <scope>NUCLEOTIDE SEQUENCE</scope>
    <source>
        <strain evidence="5">YG-15Mar2019-1</strain>
        <tissue evidence="5">Brain</tissue>
    </source>
</reference>
<proteinExistence type="predicted"/>
<dbReference type="Pfam" id="PF13927">
    <property type="entry name" value="Ig_3"/>
    <property type="match status" value="1"/>
</dbReference>
<dbReference type="PANTHER" id="PTHR11481">
    <property type="entry name" value="IMMUNOGLOBULIN FC RECEPTOR"/>
    <property type="match status" value="1"/>
</dbReference>
<dbReference type="GO" id="GO:0007166">
    <property type="term" value="P:cell surface receptor signaling pathway"/>
    <property type="evidence" value="ECO:0007669"/>
    <property type="project" value="TreeGrafter"/>
</dbReference>
<name>A0A9D3QAA0_MEGAT</name>
<dbReference type="SUPFAM" id="SSF48726">
    <property type="entry name" value="Immunoglobulin"/>
    <property type="match status" value="1"/>
</dbReference>
<evidence type="ECO:0000256" key="2">
    <source>
        <dbReference type="ARBA" id="ARBA00023157"/>
    </source>
</evidence>
<evidence type="ECO:0000313" key="5">
    <source>
        <dbReference type="EMBL" id="KAG7477814.1"/>
    </source>
</evidence>
<dbReference type="GO" id="GO:0006955">
    <property type="term" value="P:immune response"/>
    <property type="evidence" value="ECO:0007669"/>
    <property type="project" value="TreeGrafter"/>
</dbReference>
<dbReference type="InterPro" id="IPR036179">
    <property type="entry name" value="Ig-like_dom_sf"/>
</dbReference>
<dbReference type="InterPro" id="IPR013783">
    <property type="entry name" value="Ig-like_fold"/>
</dbReference>
<evidence type="ECO:0000259" key="4">
    <source>
        <dbReference type="PROSITE" id="PS50835"/>
    </source>
</evidence>
<dbReference type="InterPro" id="IPR003599">
    <property type="entry name" value="Ig_sub"/>
</dbReference>
<dbReference type="GO" id="GO:0009897">
    <property type="term" value="C:external side of plasma membrane"/>
    <property type="evidence" value="ECO:0007669"/>
    <property type="project" value="TreeGrafter"/>
</dbReference>
<organism evidence="5 6">
    <name type="scientific">Megalops atlanticus</name>
    <name type="common">Tarpon</name>
    <name type="synonym">Clupea gigantea</name>
    <dbReference type="NCBI Taxonomy" id="7932"/>
    <lineage>
        <taxon>Eukaryota</taxon>
        <taxon>Metazoa</taxon>
        <taxon>Chordata</taxon>
        <taxon>Craniata</taxon>
        <taxon>Vertebrata</taxon>
        <taxon>Euteleostomi</taxon>
        <taxon>Actinopterygii</taxon>
        <taxon>Neopterygii</taxon>
        <taxon>Teleostei</taxon>
        <taxon>Elopiformes</taxon>
        <taxon>Megalopidae</taxon>
        <taxon>Megalops</taxon>
    </lineage>
</organism>
<keyword evidence="1 3" id="KW-0732">Signal</keyword>
<dbReference type="PROSITE" id="PS50835">
    <property type="entry name" value="IG_LIKE"/>
    <property type="match status" value="1"/>
</dbReference>
<dbReference type="Proteomes" id="UP001046870">
    <property type="component" value="Chromosome 5"/>
</dbReference>
<dbReference type="AlphaFoldDB" id="A0A9D3QAA0"/>
<evidence type="ECO:0000256" key="3">
    <source>
        <dbReference type="SAM" id="SignalP"/>
    </source>
</evidence>
<dbReference type="InterPro" id="IPR007110">
    <property type="entry name" value="Ig-like_dom"/>
</dbReference>
<evidence type="ECO:0000313" key="6">
    <source>
        <dbReference type="Proteomes" id="UP001046870"/>
    </source>
</evidence>
<feature type="chain" id="PRO_5039477579" description="Ig-like domain-containing protein" evidence="3">
    <location>
        <begin position="23"/>
        <end position="154"/>
    </location>
</feature>
<dbReference type="GO" id="GO:0004888">
    <property type="term" value="F:transmembrane signaling receptor activity"/>
    <property type="evidence" value="ECO:0007669"/>
    <property type="project" value="TreeGrafter"/>
</dbReference>
<keyword evidence="6" id="KW-1185">Reference proteome</keyword>